<dbReference type="Proteomes" id="UP000564885">
    <property type="component" value="Unassembled WGS sequence"/>
</dbReference>
<feature type="region of interest" description="Disordered" evidence="2">
    <location>
        <begin position="1"/>
        <end position="23"/>
    </location>
</feature>
<keyword evidence="4" id="KW-1185">Reference proteome</keyword>
<evidence type="ECO:0000313" key="4">
    <source>
        <dbReference type="Proteomes" id="UP000564885"/>
    </source>
</evidence>
<dbReference type="Gene3D" id="3.50.50.60">
    <property type="entry name" value="FAD/NAD(P)-binding domain"/>
    <property type="match status" value="1"/>
</dbReference>
<dbReference type="AlphaFoldDB" id="A0A849IDH5"/>
<dbReference type="SUPFAM" id="SSF51905">
    <property type="entry name" value="FAD/NAD(P)-binding domain"/>
    <property type="match status" value="1"/>
</dbReference>
<sequence>MAEFPSGPPVARPSAEPRSRAGEADGLAVLEQRVRHDLAALNLPPANWPASTWGEDGSEVLDVLVVGAGMLGIAAASALICKGIRNVQMIDRASRGREGPWTTYARMETLRSPKHLTGPALGIPSLTFRAWYEAREGSAGWDALYKIPNAAWAEYLGWLSEVLALPVTSETELTGVEPSGSLLQVSLRGPAGPHRRLVRHLVLATGRGGTGGGFIPDFVDPALFPDLAAHTVDPIDFGALRGRRVAVLGGGASAWDNAATALEAGAASAEMYVRRTVLPQVNKSRGTANPGWYYGWEALTDAEKWAFSVYLEDLQAPPPHETVHRTIRHPQFRLHLGAPITAAAREGGEVRLRVGGRDAEERADFLIVGTGFKVDLSAAPELRAVAAEAATWGDRYRPPEALVRPALARYPYLGPAFELTERVSGACPALSRIHLFNYSAHLSHRQLSGDIPGVDVGAEKLAVGVAQALFREDLDHLRAELEAFAEPELESTPFFALPQAPRAG</sequence>
<keyword evidence="1" id="KW-0560">Oxidoreductase</keyword>
<gene>
    <name evidence="3" type="ORF">HJG44_17075</name>
</gene>
<evidence type="ECO:0000313" key="3">
    <source>
        <dbReference type="EMBL" id="NNM74090.1"/>
    </source>
</evidence>
<organism evidence="3 4">
    <name type="scientific">Enterovirga aerilata</name>
    <dbReference type="NCBI Taxonomy" id="2730920"/>
    <lineage>
        <taxon>Bacteria</taxon>
        <taxon>Pseudomonadati</taxon>
        <taxon>Pseudomonadota</taxon>
        <taxon>Alphaproteobacteria</taxon>
        <taxon>Hyphomicrobiales</taxon>
        <taxon>Methylobacteriaceae</taxon>
        <taxon>Enterovirga</taxon>
    </lineage>
</organism>
<dbReference type="PANTHER" id="PTHR43539:SF91">
    <property type="entry name" value="FAD-DEPENDENT URATE HYDROXYLASE"/>
    <property type="match status" value="1"/>
</dbReference>
<accession>A0A849IDH5</accession>
<comment type="caution">
    <text evidence="3">The sequence shown here is derived from an EMBL/GenBank/DDBJ whole genome shotgun (WGS) entry which is preliminary data.</text>
</comment>
<dbReference type="Pfam" id="PF13738">
    <property type="entry name" value="Pyr_redox_3"/>
    <property type="match status" value="1"/>
</dbReference>
<evidence type="ECO:0000256" key="2">
    <source>
        <dbReference type="SAM" id="MobiDB-lite"/>
    </source>
</evidence>
<evidence type="ECO:0000256" key="1">
    <source>
        <dbReference type="ARBA" id="ARBA00023002"/>
    </source>
</evidence>
<protein>
    <submittedName>
        <fullName evidence="3">NAD(P)/FAD-dependent oxidoreductase</fullName>
    </submittedName>
</protein>
<feature type="compositionally biased region" description="Pro residues" evidence="2">
    <location>
        <begin position="1"/>
        <end position="11"/>
    </location>
</feature>
<dbReference type="PANTHER" id="PTHR43539">
    <property type="entry name" value="FLAVIN-BINDING MONOOXYGENASE-LIKE PROTEIN (AFU_ORTHOLOGUE AFUA_4G09220)"/>
    <property type="match status" value="1"/>
</dbReference>
<name>A0A849IDH5_9HYPH</name>
<dbReference type="GO" id="GO:0004497">
    <property type="term" value="F:monooxygenase activity"/>
    <property type="evidence" value="ECO:0007669"/>
    <property type="project" value="TreeGrafter"/>
</dbReference>
<dbReference type="EMBL" id="JABEPP010000004">
    <property type="protein sequence ID" value="NNM74090.1"/>
    <property type="molecule type" value="Genomic_DNA"/>
</dbReference>
<dbReference type="GO" id="GO:0050660">
    <property type="term" value="F:flavin adenine dinucleotide binding"/>
    <property type="evidence" value="ECO:0007669"/>
    <property type="project" value="TreeGrafter"/>
</dbReference>
<reference evidence="3 4" key="1">
    <citation type="submission" date="2020-04" db="EMBL/GenBank/DDBJ databases">
        <title>Enterovirga sp. isolate from soil.</title>
        <authorList>
            <person name="Chea S."/>
            <person name="Kim D.-U."/>
        </authorList>
    </citation>
    <scope>NUCLEOTIDE SEQUENCE [LARGE SCALE GENOMIC DNA]</scope>
    <source>
        <strain evidence="3 4">DB1703</strain>
    </source>
</reference>
<dbReference type="RefSeq" id="WP_171219515.1">
    <property type="nucleotide sequence ID" value="NZ_JABEPP010000004.1"/>
</dbReference>
<dbReference type="InterPro" id="IPR050982">
    <property type="entry name" value="Auxin_biosynth/cation_transpt"/>
</dbReference>
<dbReference type="InterPro" id="IPR036188">
    <property type="entry name" value="FAD/NAD-bd_sf"/>
</dbReference>
<proteinExistence type="predicted"/>